<sequence length="104" mass="10841">MNQSKSRAVTCSVVGAEKLLADAGGPASLCELVKIAAAAAAPGVPFAVEIRSPSAHTLAARISLPDGRVLPDLNITINDRVMDRGSIERFASAIASRVEETSRR</sequence>
<organism evidence="1 2">
    <name type="scientific">Sphingomonas caseinilyticus</name>
    <dbReference type="NCBI Taxonomy" id="2908205"/>
    <lineage>
        <taxon>Bacteria</taxon>
        <taxon>Pseudomonadati</taxon>
        <taxon>Pseudomonadota</taxon>
        <taxon>Alphaproteobacteria</taxon>
        <taxon>Sphingomonadales</taxon>
        <taxon>Sphingomonadaceae</taxon>
        <taxon>Sphingomonas</taxon>
    </lineage>
</organism>
<protein>
    <submittedName>
        <fullName evidence="1">Uncharacterized protein</fullName>
    </submittedName>
</protein>
<evidence type="ECO:0000313" key="1">
    <source>
        <dbReference type="EMBL" id="MCL6699444.1"/>
    </source>
</evidence>
<evidence type="ECO:0000313" key="2">
    <source>
        <dbReference type="Proteomes" id="UP001203410"/>
    </source>
</evidence>
<comment type="caution">
    <text evidence="1">The sequence shown here is derived from an EMBL/GenBank/DDBJ whole genome shotgun (WGS) entry which is preliminary data.</text>
</comment>
<dbReference type="RefSeq" id="WP_249904857.1">
    <property type="nucleotide sequence ID" value="NZ_JAMGBA010000002.1"/>
</dbReference>
<gene>
    <name evidence="1" type="ORF">LZ496_11705</name>
</gene>
<dbReference type="EMBL" id="JAMGBA010000002">
    <property type="protein sequence ID" value="MCL6699444.1"/>
    <property type="molecule type" value="Genomic_DNA"/>
</dbReference>
<proteinExistence type="predicted"/>
<keyword evidence="2" id="KW-1185">Reference proteome</keyword>
<accession>A0ABT0RWP8</accession>
<reference evidence="1 2" key="1">
    <citation type="submission" date="2022-05" db="EMBL/GenBank/DDBJ databases">
        <authorList>
            <person name="Jo J.-H."/>
            <person name="Im W.-T."/>
        </authorList>
    </citation>
    <scope>NUCLEOTIDE SEQUENCE [LARGE SCALE GENOMIC DNA]</scope>
    <source>
        <strain evidence="1 2">NSE70-1</strain>
    </source>
</reference>
<name>A0ABT0RWP8_9SPHN</name>
<dbReference type="Proteomes" id="UP001203410">
    <property type="component" value="Unassembled WGS sequence"/>
</dbReference>